<proteinExistence type="predicted"/>
<feature type="region of interest" description="Disordered" evidence="1">
    <location>
        <begin position="105"/>
        <end position="170"/>
    </location>
</feature>
<feature type="signal peptide" evidence="2">
    <location>
        <begin position="1"/>
        <end position="19"/>
    </location>
</feature>
<protein>
    <recommendedName>
        <fullName evidence="5">Ser-Thr-rich glycosyl-phosphatidyl-inositol-anchored membrane family-domain-containing protein</fullName>
    </recommendedName>
</protein>
<keyword evidence="4" id="KW-1185">Reference proteome</keyword>
<evidence type="ECO:0000313" key="4">
    <source>
        <dbReference type="Proteomes" id="UP000736335"/>
    </source>
</evidence>
<feature type="compositionally biased region" description="Low complexity" evidence="1">
    <location>
        <begin position="120"/>
        <end position="167"/>
    </location>
</feature>
<evidence type="ECO:0000256" key="1">
    <source>
        <dbReference type="SAM" id="MobiDB-lite"/>
    </source>
</evidence>
<evidence type="ECO:0008006" key="5">
    <source>
        <dbReference type="Google" id="ProtNLM"/>
    </source>
</evidence>
<sequence>MKFTVAAAALISLVPAVLGLTINTPGSVVQCQPVLLTWSGGTPPYYLSLIPAGQVSAPALETFPTQNGTQLTWTVDQQQGASFNIALKDSTGAVAYSDIVTVQPSSDKTCIGSSSNVSAPPNTGGSSPTNTGTGNPSNSSPTSGSGGSSTKSSPTPSSSGSTSGSTSDATGLSLSGFGIAGVVGAIAALF</sequence>
<name>A0A9P6HNK1_9AGAM</name>
<feature type="chain" id="PRO_5040174243" description="Ser-Thr-rich glycosyl-phosphatidyl-inositol-anchored membrane family-domain-containing protein" evidence="2">
    <location>
        <begin position="20"/>
        <end position="190"/>
    </location>
</feature>
<dbReference type="PANTHER" id="PTHR37487:SF2">
    <property type="entry name" value="EXPRESSED PROTEIN"/>
    <property type="match status" value="1"/>
</dbReference>
<dbReference type="PANTHER" id="PTHR37487">
    <property type="entry name" value="CHROMOSOME 1, WHOLE GENOME SHOTGUN SEQUENCE"/>
    <property type="match status" value="1"/>
</dbReference>
<accession>A0A9P6HNK1</accession>
<evidence type="ECO:0000313" key="3">
    <source>
        <dbReference type="EMBL" id="KAF9791019.1"/>
    </source>
</evidence>
<gene>
    <name evidence="3" type="ORF">BJ322DRAFT_1039267</name>
</gene>
<reference evidence="3" key="2">
    <citation type="submission" date="2020-11" db="EMBL/GenBank/DDBJ databases">
        <authorList>
            <consortium name="DOE Joint Genome Institute"/>
            <person name="Kuo A."/>
            <person name="Miyauchi S."/>
            <person name="Kiss E."/>
            <person name="Drula E."/>
            <person name="Kohler A."/>
            <person name="Sanchez-Garcia M."/>
            <person name="Andreopoulos B."/>
            <person name="Barry K.W."/>
            <person name="Bonito G."/>
            <person name="Buee M."/>
            <person name="Carver A."/>
            <person name="Chen C."/>
            <person name="Cichocki N."/>
            <person name="Clum A."/>
            <person name="Culley D."/>
            <person name="Crous P.W."/>
            <person name="Fauchery L."/>
            <person name="Girlanda M."/>
            <person name="Hayes R."/>
            <person name="Keri Z."/>
            <person name="Labutti K."/>
            <person name="Lipzen A."/>
            <person name="Lombard V."/>
            <person name="Magnuson J."/>
            <person name="Maillard F."/>
            <person name="Morin E."/>
            <person name="Murat C."/>
            <person name="Nolan M."/>
            <person name="Ohm R."/>
            <person name="Pangilinan J."/>
            <person name="Pereira M."/>
            <person name="Perotto S."/>
            <person name="Peter M."/>
            <person name="Riley R."/>
            <person name="Sitrit Y."/>
            <person name="Stielow B."/>
            <person name="Szollosi G."/>
            <person name="Zifcakova L."/>
            <person name="Stursova M."/>
            <person name="Spatafora J.W."/>
            <person name="Tedersoo L."/>
            <person name="Vaario L.-M."/>
            <person name="Yamada A."/>
            <person name="Yan M."/>
            <person name="Wang P."/>
            <person name="Xu J."/>
            <person name="Bruns T."/>
            <person name="Baldrian P."/>
            <person name="Vilgalys R."/>
            <person name="Henrissat B."/>
            <person name="Grigoriev I.V."/>
            <person name="Hibbett D."/>
            <person name="Nagy L.G."/>
            <person name="Martin F.M."/>
        </authorList>
    </citation>
    <scope>NUCLEOTIDE SEQUENCE</scope>
    <source>
        <strain evidence="3">UH-Tt-Lm1</strain>
    </source>
</reference>
<dbReference type="OrthoDB" id="3362246at2759"/>
<evidence type="ECO:0000256" key="2">
    <source>
        <dbReference type="SAM" id="SignalP"/>
    </source>
</evidence>
<keyword evidence="2" id="KW-0732">Signal</keyword>
<reference evidence="3" key="1">
    <citation type="journal article" date="2020" name="Nat. Commun.">
        <title>Large-scale genome sequencing of mycorrhizal fungi provides insights into the early evolution of symbiotic traits.</title>
        <authorList>
            <person name="Miyauchi S."/>
            <person name="Kiss E."/>
            <person name="Kuo A."/>
            <person name="Drula E."/>
            <person name="Kohler A."/>
            <person name="Sanchez-Garcia M."/>
            <person name="Morin E."/>
            <person name="Andreopoulos B."/>
            <person name="Barry K.W."/>
            <person name="Bonito G."/>
            <person name="Buee M."/>
            <person name="Carver A."/>
            <person name="Chen C."/>
            <person name="Cichocki N."/>
            <person name="Clum A."/>
            <person name="Culley D."/>
            <person name="Crous P.W."/>
            <person name="Fauchery L."/>
            <person name="Girlanda M."/>
            <person name="Hayes R.D."/>
            <person name="Keri Z."/>
            <person name="LaButti K."/>
            <person name="Lipzen A."/>
            <person name="Lombard V."/>
            <person name="Magnuson J."/>
            <person name="Maillard F."/>
            <person name="Murat C."/>
            <person name="Nolan M."/>
            <person name="Ohm R.A."/>
            <person name="Pangilinan J."/>
            <person name="Pereira M.F."/>
            <person name="Perotto S."/>
            <person name="Peter M."/>
            <person name="Pfister S."/>
            <person name="Riley R."/>
            <person name="Sitrit Y."/>
            <person name="Stielow J.B."/>
            <person name="Szollosi G."/>
            <person name="Zifcakova L."/>
            <person name="Stursova M."/>
            <person name="Spatafora J.W."/>
            <person name="Tedersoo L."/>
            <person name="Vaario L.M."/>
            <person name="Yamada A."/>
            <person name="Yan M."/>
            <person name="Wang P."/>
            <person name="Xu J."/>
            <person name="Bruns T."/>
            <person name="Baldrian P."/>
            <person name="Vilgalys R."/>
            <person name="Dunand C."/>
            <person name="Henrissat B."/>
            <person name="Grigoriev I.V."/>
            <person name="Hibbett D."/>
            <person name="Nagy L.G."/>
            <person name="Martin F.M."/>
        </authorList>
    </citation>
    <scope>NUCLEOTIDE SEQUENCE</scope>
    <source>
        <strain evidence="3">UH-Tt-Lm1</strain>
    </source>
</reference>
<dbReference type="Proteomes" id="UP000736335">
    <property type="component" value="Unassembled WGS sequence"/>
</dbReference>
<feature type="compositionally biased region" description="Polar residues" evidence="1">
    <location>
        <begin position="105"/>
        <end position="119"/>
    </location>
</feature>
<dbReference type="EMBL" id="WIUZ02000002">
    <property type="protein sequence ID" value="KAF9791019.1"/>
    <property type="molecule type" value="Genomic_DNA"/>
</dbReference>
<comment type="caution">
    <text evidence="3">The sequence shown here is derived from an EMBL/GenBank/DDBJ whole genome shotgun (WGS) entry which is preliminary data.</text>
</comment>
<dbReference type="AlphaFoldDB" id="A0A9P6HNK1"/>
<organism evidence="3 4">
    <name type="scientific">Thelephora terrestris</name>
    <dbReference type="NCBI Taxonomy" id="56493"/>
    <lineage>
        <taxon>Eukaryota</taxon>
        <taxon>Fungi</taxon>
        <taxon>Dikarya</taxon>
        <taxon>Basidiomycota</taxon>
        <taxon>Agaricomycotina</taxon>
        <taxon>Agaricomycetes</taxon>
        <taxon>Thelephorales</taxon>
        <taxon>Thelephoraceae</taxon>
        <taxon>Thelephora</taxon>
    </lineage>
</organism>